<dbReference type="Proteomes" id="UP000315938">
    <property type="component" value="Unassembled WGS sequence"/>
</dbReference>
<proteinExistence type="predicted"/>
<gene>
    <name evidence="1" type="ORF">FNV44_02575</name>
</gene>
<sequence>MSKVFDDVVKLKVYEKNINQYDSIIDNFLSRYFICETYAKELQKNELYSNNKAELMKQFKKEIGQLLTSESLEKRLDTLDMSKFKIFNERKNDINVGTLKRIIPNEKFNEDDLNLIFYSTAIKNANNDNIKTARVLRNEIVHSLSESAMNEVKSRNTELLKIMTSFIELFRSNS</sequence>
<dbReference type="RefSeq" id="WP_012242557.1">
    <property type="nucleotide sequence ID" value="NZ_JACAOE010000001.1"/>
</dbReference>
<dbReference type="GeneID" id="41338781"/>
<evidence type="ECO:0000313" key="1">
    <source>
        <dbReference type="EMBL" id="TRX99943.1"/>
    </source>
</evidence>
<reference evidence="1 2" key="1">
    <citation type="submission" date="2019-07" db="EMBL/GenBank/DDBJ databases">
        <title>Genome sequence of Acholeplasma laidlawii strain with increased resistance to erythromycin.</title>
        <authorList>
            <person name="Medvedeva E.S."/>
            <person name="Baranova N.B."/>
            <person name="Siniagina M.N."/>
            <person name="Mouzykantov A."/>
            <person name="Chernova O.A."/>
            <person name="Chernov V.M."/>
        </authorList>
    </citation>
    <scope>NUCLEOTIDE SEQUENCE [LARGE SCALE GENOMIC DNA]</scope>
    <source>
        <strain evidence="1 2">PG8REry</strain>
    </source>
</reference>
<name>A0A553IIA8_ACHLA</name>
<dbReference type="EMBL" id="VKID01000001">
    <property type="protein sequence ID" value="TRX99943.1"/>
    <property type="molecule type" value="Genomic_DNA"/>
</dbReference>
<accession>A0A553IIA8</accession>
<comment type="caution">
    <text evidence="1">The sequence shown here is derived from an EMBL/GenBank/DDBJ whole genome shotgun (WGS) entry which is preliminary data.</text>
</comment>
<dbReference type="AlphaFoldDB" id="A0A553IIA8"/>
<evidence type="ECO:0000313" key="2">
    <source>
        <dbReference type="Proteomes" id="UP000315938"/>
    </source>
</evidence>
<organism evidence="1 2">
    <name type="scientific">Acholeplasma laidlawii</name>
    <dbReference type="NCBI Taxonomy" id="2148"/>
    <lineage>
        <taxon>Bacteria</taxon>
        <taxon>Bacillati</taxon>
        <taxon>Mycoplasmatota</taxon>
        <taxon>Mollicutes</taxon>
        <taxon>Acholeplasmatales</taxon>
        <taxon>Acholeplasmataceae</taxon>
        <taxon>Acholeplasma</taxon>
    </lineage>
</organism>
<protein>
    <submittedName>
        <fullName evidence="1">Uncharacterized protein</fullName>
    </submittedName>
</protein>